<comment type="function">
    <text evidence="8">Ligates lysine onto the cytidine present at position 34 of the AUA codon-specific tRNA(Ile) that contains the anticodon CAU, in an ATP-dependent manner. Cytidine is converted to lysidine, thus changing the amino acid specificity of the tRNA from methionine to isoleucine.</text>
</comment>
<organism evidence="10 11">
    <name type="scientific">Paenibacillus roseopurpureus</name>
    <dbReference type="NCBI Taxonomy" id="2918901"/>
    <lineage>
        <taxon>Bacteria</taxon>
        <taxon>Bacillati</taxon>
        <taxon>Bacillota</taxon>
        <taxon>Bacilli</taxon>
        <taxon>Bacillales</taxon>
        <taxon>Paenibacillaceae</taxon>
        <taxon>Paenibacillus</taxon>
    </lineage>
</organism>
<evidence type="ECO:0000256" key="4">
    <source>
        <dbReference type="ARBA" id="ARBA00022694"/>
    </source>
</evidence>
<evidence type="ECO:0000256" key="2">
    <source>
        <dbReference type="ARBA" id="ARBA00022490"/>
    </source>
</evidence>
<dbReference type="GO" id="GO:0032267">
    <property type="term" value="F:tRNA(Ile)-lysidine synthase activity"/>
    <property type="evidence" value="ECO:0007669"/>
    <property type="project" value="UniProtKB-EC"/>
</dbReference>
<feature type="binding site" evidence="8">
    <location>
        <begin position="30"/>
        <end position="35"/>
    </location>
    <ligand>
        <name>ATP</name>
        <dbReference type="ChEBI" id="CHEBI:30616"/>
    </ligand>
</feature>
<accession>A0AA96LUA3</accession>
<dbReference type="SUPFAM" id="SSF52402">
    <property type="entry name" value="Adenine nucleotide alpha hydrolases-like"/>
    <property type="match status" value="1"/>
</dbReference>
<evidence type="ECO:0000256" key="7">
    <source>
        <dbReference type="ARBA" id="ARBA00048539"/>
    </source>
</evidence>
<dbReference type="InterPro" id="IPR012795">
    <property type="entry name" value="tRNA_Ile_lys_synt_N"/>
</dbReference>
<dbReference type="Proteomes" id="UP001304650">
    <property type="component" value="Chromosome"/>
</dbReference>
<dbReference type="AlphaFoldDB" id="A0AA96LUA3"/>
<keyword evidence="11" id="KW-1185">Reference proteome</keyword>
<dbReference type="CDD" id="cd01992">
    <property type="entry name" value="TilS_N"/>
    <property type="match status" value="1"/>
</dbReference>
<dbReference type="InterPro" id="IPR012796">
    <property type="entry name" value="Lysidine-tRNA-synth_C"/>
</dbReference>
<dbReference type="GO" id="GO:0005524">
    <property type="term" value="F:ATP binding"/>
    <property type="evidence" value="ECO:0007669"/>
    <property type="project" value="UniProtKB-UniRule"/>
</dbReference>
<dbReference type="Gene3D" id="1.20.59.20">
    <property type="match status" value="1"/>
</dbReference>
<keyword evidence="3 8" id="KW-0436">Ligase</keyword>
<dbReference type="InterPro" id="IPR014729">
    <property type="entry name" value="Rossmann-like_a/b/a_fold"/>
</dbReference>
<proteinExistence type="inferred from homology"/>
<keyword evidence="5 8" id="KW-0547">Nucleotide-binding</keyword>
<reference evidence="10" key="1">
    <citation type="submission" date="2022-02" db="EMBL/GenBank/DDBJ databases">
        <title>Paenibacillus sp. MBLB1832 Whole Genome Shotgun Sequencing.</title>
        <authorList>
            <person name="Hwang C.Y."/>
            <person name="Cho E.-S."/>
            <person name="Seo M.-J."/>
        </authorList>
    </citation>
    <scope>NUCLEOTIDE SEQUENCE</scope>
    <source>
        <strain evidence="10">MBLB1832</strain>
    </source>
</reference>
<dbReference type="InterPro" id="IPR011063">
    <property type="entry name" value="TilS/TtcA_N"/>
</dbReference>
<comment type="domain">
    <text evidence="8">The N-terminal region contains the highly conserved SGGXDS motif, predicted to be a P-loop motif involved in ATP binding.</text>
</comment>
<gene>
    <name evidence="8 10" type="primary">tilS</name>
    <name evidence="10" type="ORF">MJB10_01080</name>
</gene>
<keyword evidence="2 8" id="KW-0963">Cytoplasm</keyword>
<dbReference type="Pfam" id="PF09179">
    <property type="entry name" value="TilS"/>
    <property type="match status" value="1"/>
</dbReference>
<dbReference type="SUPFAM" id="SSF82829">
    <property type="entry name" value="MesJ substrate recognition domain-like"/>
    <property type="match status" value="1"/>
</dbReference>
<evidence type="ECO:0000256" key="6">
    <source>
        <dbReference type="ARBA" id="ARBA00022840"/>
    </source>
</evidence>
<name>A0AA96LUA3_9BACL</name>
<dbReference type="SUPFAM" id="SSF56037">
    <property type="entry name" value="PheT/TilS domain"/>
    <property type="match status" value="1"/>
</dbReference>
<evidence type="ECO:0000256" key="3">
    <source>
        <dbReference type="ARBA" id="ARBA00022598"/>
    </source>
</evidence>
<evidence type="ECO:0000256" key="1">
    <source>
        <dbReference type="ARBA" id="ARBA00004496"/>
    </source>
</evidence>
<comment type="similarity">
    <text evidence="8">Belongs to the tRNA(Ile)-lysidine synthase family.</text>
</comment>
<dbReference type="EMBL" id="CP130319">
    <property type="protein sequence ID" value="WNR44785.1"/>
    <property type="molecule type" value="Genomic_DNA"/>
</dbReference>
<dbReference type="NCBIfam" id="TIGR02432">
    <property type="entry name" value="lysidine_TilS_N"/>
    <property type="match status" value="1"/>
</dbReference>
<evidence type="ECO:0000313" key="10">
    <source>
        <dbReference type="EMBL" id="WNR44785.1"/>
    </source>
</evidence>
<dbReference type="Gene3D" id="3.40.50.620">
    <property type="entry name" value="HUPs"/>
    <property type="match status" value="1"/>
</dbReference>
<dbReference type="NCBIfam" id="TIGR02433">
    <property type="entry name" value="lysidine_TilS_C"/>
    <property type="match status" value="1"/>
</dbReference>
<dbReference type="PANTHER" id="PTHR43033">
    <property type="entry name" value="TRNA(ILE)-LYSIDINE SYNTHASE-RELATED"/>
    <property type="match status" value="1"/>
</dbReference>
<dbReference type="SMART" id="SM00977">
    <property type="entry name" value="TilS_C"/>
    <property type="match status" value="1"/>
</dbReference>
<dbReference type="GO" id="GO:0005737">
    <property type="term" value="C:cytoplasm"/>
    <property type="evidence" value="ECO:0007669"/>
    <property type="project" value="UniProtKB-SubCell"/>
</dbReference>
<dbReference type="Pfam" id="PF01171">
    <property type="entry name" value="ATP_bind_3"/>
    <property type="match status" value="1"/>
</dbReference>
<sequence length="475" mass="54006">METDLISKVTQRIELKKLANPGDVIVVAVSGGPDSVALLHVLFRLAATYTWKLVVAHVNHQFRGAESDAEAAFVARLAAEWGLPCEIGVINVPAYIEEASLNGQAAAREKRYEFLHVVAEQYGAKRIALAHHADDQAETVLMRILRGTGPSGLIGMLERRAEKKVELIRPFLRIYKSDIVNYCAQHDIAYCQDSSNGSRKYFRNQIRLDVMPMLQQYNEQLPESLNRLSDVMGAEDEFLAAETNKVFSRLITCQTSLQSNIYRLERCDFAELHVALQRRLIKLILNCLCMERERLVFAQIERIRELIVNEQLSNQVLQVDEQVYIVREYGSIQFQTFEPDPKPYAYEIGSESDTLCLPDMTELSYSWITLDAYKQVESTSQATDVFLDGDQVSMPLQIRSRRSGDRMEPFGLNGSKKVKDMFIDAKIPPSRREVIPLLTDASGRILWIAGFRRSKHALVEPDTKRVLHMKLVVRA</sequence>
<dbReference type="InterPro" id="IPR015262">
    <property type="entry name" value="tRNA_Ile_lys_synt_subst-bd"/>
</dbReference>
<dbReference type="RefSeq" id="WP_314800726.1">
    <property type="nucleotide sequence ID" value="NZ_CP130319.1"/>
</dbReference>
<dbReference type="KEGG" id="proo:MJB10_01080"/>
<dbReference type="EC" id="6.3.4.19" evidence="8"/>
<evidence type="ECO:0000256" key="5">
    <source>
        <dbReference type="ARBA" id="ARBA00022741"/>
    </source>
</evidence>
<comment type="catalytic activity">
    <reaction evidence="7 8">
        <text>cytidine(34) in tRNA(Ile2) + L-lysine + ATP = lysidine(34) in tRNA(Ile2) + AMP + diphosphate + H(+)</text>
        <dbReference type="Rhea" id="RHEA:43744"/>
        <dbReference type="Rhea" id="RHEA-COMP:10625"/>
        <dbReference type="Rhea" id="RHEA-COMP:10670"/>
        <dbReference type="ChEBI" id="CHEBI:15378"/>
        <dbReference type="ChEBI" id="CHEBI:30616"/>
        <dbReference type="ChEBI" id="CHEBI:32551"/>
        <dbReference type="ChEBI" id="CHEBI:33019"/>
        <dbReference type="ChEBI" id="CHEBI:82748"/>
        <dbReference type="ChEBI" id="CHEBI:83665"/>
        <dbReference type="ChEBI" id="CHEBI:456215"/>
        <dbReference type="EC" id="6.3.4.19"/>
    </reaction>
</comment>
<dbReference type="HAMAP" id="MF_01161">
    <property type="entry name" value="tRNA_Ile_lys_synt"/>
    <property type="match status" value="1"/>
</dbReference>
<comment type="subcellular location">
    <subcellularLocation>
        <location evidence="1 8">Cytoplasm</location>
    </subcellularLocation>
</comment>
<protein>
    <recommendedName>
        <fullName evidence="8">tRNA(Ile)-lysidine synthase</fullName>
        <ecNumber evidence="8">6.3.4.19</ecNumber>
    </recommendedName>
    <alternativeName>
        <fullName evidence="8">tRNA(Ile)-2-lysyl-cytidine synthase</fullName>
    </alternativeName>
    <alternativeName>
        <fullName evidence="8">tRNA(Ile)-lysidine synthetase</fullName>
    </alternativeName>
</protein>
<evidence type="ECO:0000313" key="11">
    <source>
        <dbReference type="Proteomes" id="UP001304650"/>
    </source>
</evidence>
<dbReference type="Pfam" id="PF11734">
    <property type="entry name" value="TilS_C"/>
    <property type="match status" value="1"/>
</dbReference>
<evidence type="ECO:0000259" key="9">
    <source>
        <dbReference type="SMART" id="SM00977"/>
    </source>
</evidence>
<feature type="domain" description="Lysidine-tRNA(Ile) synthetase C-terminal" evidence="9">
    <location>
        <begin position="396"/>
        <end position="469"/>
    </location>
</feature>
<dbReference type="InterPro" id="IPR012094">
    <property type="entry name" value="tRNA_Ile_lys_synt"/>
</dbReference>
<keyword evidence="4 8" id="KW-0819">tRNA processing</keyword>
<dbReference type="GO" id="GO:0006400">
    <property type="term" value="P:tRNA modification"/>
    <property type="evidence" value="ECO:0007669"/>
    <property type="project" value="UniProtKB-UniRule"/>
</dbReference>
<evidence type="ECO:0000256" key="8">
    <source>
        <dbReference type="HAMAP-Rule" id="MF_01161"/>
    </source>
</evidence>
<keyword evidence="6 8" id="KW-0067">ATP-binding</keyword>
<dbReference type="PANTHER" id="PTHR43033:SF1">
    <property type="entry name" value="TRNA(ILE)-LYSIDINE SYNTHASE-RELATED"/>
    <property type="match status" value="1"/>
</dbReference>